<proteinExistence type="predicted"/>
<evidence type="ECO:0000313" key="12">
    <source>
        <dbReference type="EMBL" id="CED94752.1"/>
    </source>
</evidence>
<evidence type="ECO:0000256" key="6">
    <source>
        <dbReference type="ARBA" id="ARBA00022777"/>
    </source>
</evidence>
<dbReference type="InterPro" id="IPR003594">
    <property type="entry name" value="HATPase_dom"/>
</dbReference>
<evidence type="ECO:0000256" key="8">
    <source>
        <dbReference type="ARBA" id="ARBA00023136"/>
    </source>
</evidence>
<dbReference type="InterPro" id="IPR004358">
    <property type="entry name" value="Sig_transdc_His_kin-like_C"/>
</dbReference>
<evidence type="ECO:0000256" key="5">
    <source>
        <dbReference type="ARBA" id="ARBA00022679"/>
    </source>
</evidence>
<dbReference type="Gene3D" id="1.10.287.130">
    <property type="match status" value="1"/>
</dbReference>
<dbReference type="EMBL" id="LN555523">
    <property type="protein sequence ID" value="CED94752.1"/>
    <property type="molecule type" value="Genomic_DNA"/>
</dbReference>
<dbReference type="EC" id="2.7.13.3" evidence="3"/>
<dbReference type="InterPro" id="IPR036097">
    <property type="entry name" value="HisK_dim/P_sf"/>
</dbReference>
<keyword evidence="7" id="KW-0902">Two-component regulatory system</keyword>
<dbReference type="SUPFAM" id="SSF158472">
    <property type="entry name" value="HAMP domain-like"/>
    <property type="match status" value="1"/>
</dbReference>
<dbReference type="PANTHER" id="PTHR43711:SF26">
    <property type="entry name" value="SENSOR HISTIDINE KINASE RCSC"/>
    <property type="match status" value="1"/>
</dbReference>
<dbReference type="SUPFAM" id="SSF55874">
    <property type="entry name" value="ATPase domain of HSP90 chaperone/DNA topoisomerase II/histidine kinase"/>
    <property type="match status" value="1"/>
</dbReference>
<dbReference type="FunFam" id="3.30.565.10:FF:000006">
    <property type="entry name" value="Sensor histidine kinase WalK"/>
    <property type="match status" value="1"/>
</dbReference>
<comment type="catalytic activity">
    <reaction evidence="1">
        <text>ATP + protein L-histidine = ADP + protein N-phospho-L-histidine.</text>
        <dbReference type="EC" id="2.7.13.3"/>
    </reaction>
</comment>
<dbReference type="CDD" id="cd00082">
    <property type="entry name" value="HisKA"/>
    <property type="match status" value="1"/>
</dbReference>
<gene>
    <name evidence="12" type="ORF">CRIB_2149</name>
</gene>
<dbReference type="GeneID" id="82206178"/>
<dbReference type="Proteomes" id="UP000245622">
    <property type="component" value="Chromosome 1"/>
</dbReference>
<keyword evidence="4" id="KW-0597">Phosphoprotein</keyword>
<dbReference type="CDD" id="cd06225">
    <property type="entry name" value="HAMP"/>
    <property type="match status" value="1"/>
</dbReference>
<dbReference type="SMART" id="SM00304">
    <property type="entry name" value="HAMP"/>
    <property type="match status" value="1"/>
</dbReference>
<dbReference type="InterPro" id="IPR003661">
    <property type="entry name" value="HisK_dim/P_dom"/>
</dbReference>
<dbReference type="SUPFAM" id="SSF47384">
    <property type="entry name" value="Homodimeric domain of signal transducing histidine kinase"/>
    <property type="match status" value="1"/>
</dbReference>
<name>A0A1V1I3B8_9FIRM</name>
<dbReference type="AlphaFoldDB" id="A0A1V1I3B8"/>
<dbReference type="PROSITE" id="PS50109">
    <property type="entry name" value="HIS_KIN"/>
    <property type="match status" value="1"/>
</dbReference>
<reference evidence="12 13" key="1">
    <citation type="submission" date="2014-04" db="EMBL/GenBank/DDBJ databases">
        <authorList>
            <person name="Hornung B.V."/>
        </authorList>
    </citation>
    <scope>NUCLEOTIDE SEQUENCE [LARGE SCALE GENOMIC DNA]</scope>
    <source>
        <strain evidence="12 13">CRIB</strain>
    </source>
</reference>
<feature type="domain" description="Histidine kinase" evidence="10">
    <location>
        <begin position="258"/>
        <end position="474"/>
    </location>
</feature>
<keyword evidence="13" id="KW-1185">Reference proteome</keyword>
<dbReference type="PROSITE" id="PS50885">
    <property type="entry name" value="HAMP"/>
    <property type="match status" value="1"/>
</dbReference>
<dbReference type="PRINTS" id="PR00344">
    <property type="entry name" value="BCTRLSENSOR"/>
</dbReference>
<dbReference type="GO" id="GO:0016020">
    <property type="term" value="C:membrane"/>
    <property type="evidence" value="ECO:0007669"/>
    <property type="project" value="UniProtKB-SubCell"/>
</dbReference>
<dbReference type="FunFam" id="1.10.287.130:FF:000001">
    <property type="entry name" value="Two-component sensor histidine kinase"/>
    <property type="match status" value="1"/>
</dbReference>
<feature type="transmembrane region" description="Helical" evidence="9">
    <location>
        <begin position="165"/>
        <end position="190"/>
    </location>
</feature>
<dbReference type="InterPro" id="IPR005467">
    <property type="entry name" value="His_kinase_dom"/>
</dbReference>
<evidence type="ECO:0000313" key="13">
    <source>
        <dbReference type="Proteomes" id="UP000245622"/>
    </source>
</evidence>
<dbReference type="SMART" id="SM00388">
    <property type="entry name" value="HisKA"/>
    <property type="match status" value="1"/>
</dbReference>
<organism evidence="12 13">
    <name type="scientific">Romboutsia ilealis</name>
    <dbReference type="NCBI Taxonomy" id="1115758"/>
    <lineage>
        <taxon>Bacteria</taxon>
        <taxon>Bacillati</taxon>
        <taxon>Bacillota</taxon>
        <taxon>Clostridia</taxon>
        <taxon>Peptostreptococcales</taxon>
        <taxon>Peptostreptococcaceae</taxon>
        <taxon>Romboutsia</taxon>
    </lineage>
</organism>
<comment type="subcellular location">
    <subcellularLocation>
        <location evidence="2">Membrane</location>
    </subcellularLocation>
</comment>
<keyword evidence="9" id="KW-0812">Transmembrane</keyword>
<evidence type="ECO:0000256" key="2">
    <source>
        <dbReference type="ARBA" id="ARBA00004370"/>
    </source>
</evidence>
<evidence type="ECO:0000256" key="3">
    <source>
        <dbReference type="ARBA" id="ARBA00012438"/>
    </source>
</evidence>
<keyword evidence="6 12" id="KW-0418">Kinase</keyword>
<protein>
    <recommendedName>
        <fullName evidence="3">histidine kinase</fullName>
        <ecNumber evidence="3">2.7.13.3</ecNumber>
    </recommendedName>
</protein>
<dbReference type="Pfam" id="PF00512">
    <property type="entry name" value="HisKA"/>
    <property type="match status" value="1"/>
</dbReference>
<evidence type="ECO:0000256" key="1">
    <source>
        <dbReference type="ARBA" id="ARBA00000085"/>
    </source>
</evidence>
<feature type="domain" description="HAMP" evidence="11">
    <location>
        <begin position="191"/>
        <end position="243"/>
    </location>
</feature>
<evidence type="ECO:0000256" key="7">
    <source>
        <dbReference type="ARBA" id="ARBA00023012"/>
    </source>
</evidence>
<evidence type="ECO:0000259" key="11">
    <source>
        <dbReference type="PROSITE" id="PS50885"/>
    </source>
</evidence>
<dbReference type="RefSeq" id="WP_180702249.1">
    <property type="nucleotide sequence ID" value="NZ_LN555523.1"/>
</dbReference>
<dbReference type="InterPro" id="IPR003660">
    <property type="entry name" value="HAMP_dom"/>
</dbReference>
<dbReference type="Gene3D" id="3.30.565.10">
    <property type="entry name" value="Histidine kinase-like ATPase, C-terminal domain"/>
    <property type="match status" value="1"/>
</dbReference>
<sequence>MNKELFKKLFRIIIRASMVTVLTIVLFCSIIIKVYFLKINLNDIQYKVKHAVSNYEKDDNLLFKNIQRRLGNDLIIRVYDSQEKATYKFNNFKYEDNYISDEKISKVLDPYIETVLGGSSIKDVIKLYGIKGDCMLIGEPINEDNDVVRAIFIIKSTSDVTNWLIVFYIVIIISMTLVLISIIVSIYIFIKREFKPIEDMTDATILMSKGDFSIRVEANQNNVIGELVRKFNYLADNLEKSEEESKMLDQMRKDYVANVSHELKTPVTSIRAIAEILNDDELKDSIDKNKYYSMILRESIRLEVLIKDMLELSRLQSGNIAFEKSYVSVNDIINEVIEKFEIMADDLDIDFITPKNLDNIPSIYTNYNRIVQILIILLDNAFKFTASGGVVCLEVSSKTEYLEISVIDSGIGIDKEDIPFIFDRFYKADKSHNSNGTGIGLSIAYEIIKHLNENIYIESEIGRGSKFTFTIHYM</sequence>
<dbReference type="PANTHER" id="PTHR43711">
    <property type="entry name" value="TWO-COMPONENT HISTIDINE KINASE"/>
    <property type="match status" value="1"/>
</dbReference>
<keyword evidence="5 12" id="KW-0808">Transferase</keyword>
<accession>A0A1V1I3B8</accession>
<dbReference type="GO" id="GO:0000155">
    <property type="term" value="F:phosphorelay sensor kinase activity"/>
    <property type="evidence" value="ECO:0007669"/>
    <property type="project" value="InterPro"/>
</dbReference>
<keyword evidence="9" id="KW-1133">Transmembrane helix</keyword>
<keyword evidence="8 9" id="KW-0472">Membrane</keyword>
<feature type="transmembrane region" description="Helical" evidence="9">
    <location>
        <begin position="12"/>
        <end position="36"/>
    </location>
</feature>
<dbReference type="Pfam" id="PF02518">
    <property type="entry name" value="HATPase_c"/>
    <property type="match status" value="1"/>
</dbReference>
<dbReference type="InterPro" id="IPR050736">
    <property type="entry name" value="Sensor_HK_Regulatory"/>
</dbReference>
<evidence type="ECO:0000256" key="9">
    <source>
        <dbReference type="SAM" id="Phobius"/>
    </source>
</evidence>
<evidence type="ECO:0000259" key="10">
    <source>
        <dbReference type="PROSITE" id="PS50109"/>
    </source>
</evidence>
<dbReference type="InterPro" id="IPR036890">
    <property type="entry name" value="HATPase_C_sf"/>
</dbReference>
<dbReference type="Pfam" id="PF00672">
    <property type="entry name" value="HAMP"/>
    <property type="match status" value="1"/>
</dbReference>
<dbReference type="Gene3D" id="6.10.340.10">
    <property type="match status" value="1"/>
</dbReference>
<evidence type="ECO:0000256" key="4">
    <source>
        <dbReference type="ARBA" id="ARBA00022553"/>
    </source>
</evidence>
<dbReference type="SMART" id="SM00387">
    <property type="entry name" value="HATPase_c"/>
    <property type="match status" value="1"/>
</dbReference>
<dbReference type="KEGG" id="ril:CRIB_2149"/>